<evidence type="ECO:0000313" key="3">
    <source>
        <dbReference type="Proteomes" id="UP000639859"/>
    </source>
</evidence>
<comment type="caution">
    <text evidence="2">The sequence shown here is derived from an EMBL/GenBank/DDBJ whole genome shotgun (WGS) entry which is preliminary data.</text>
</comment>
<keyword evidence="3" id="KW-1185">Reference proteome</keyword>
<proteinExistence type="predicted"/>
<evidence type="ECO:0000256" key="1">
    <source>
        <dbReference type="SAM" id="MobiDB-lite"/>
    </source>
</evidence>
<evidence type="ECO:0000313" key="2">
    <source>
        <dbReference type="EMBL" id="MBI1687001.1"/>
    </source>
</evidence>
<sequence length="429" mass="46814">MIATLGLAATPGLVRAQTGADASDRDAYPLLEPGRGQRDPARGVPVRERSRPDYDPIGDLIGAFTVNSQATAKVSYDTNVFRETNGRDDVIGDLLLSAQAKSNWSRNALVAEAFVGASKQAQYSEAGNSTYGLSLQGRLDGGIGEAVTVDTSFERLAQDRIAVGQVLSTQEPTIYNRSQIGVTGRRAWGPLGVQLSANAAKYDYRDTTSLDGAPLDQQFRDYALGQVGLDVAYGTDPGRAFFMSVAGENREYRLHRPGSVNRDQQGYEILAGVRSEITPLIRGQLGIGYLHADFEEPGVKTRDVVSFDTRLSYLVTELTTVRVSGRRFMQNIDIPTATAVLVTRVAAGVDHELYRNVILSADFRHDEGDFEGVDGNSKVNFVELGAIWLIDRHYRVQANLTGSQRRSESLDTRRSIDAVVGSVSVTYRR</sequence>
<organism evidence="2 3">
    <name type="scientific">Caulobacter hibisci</name>
    <dbReference type="NCBI Taxonomy" id="2035993"/>
    <lineage>
        <taxon>Bacteria</taxon>
        <taxon>Pseudomonadati</taxon>
        <taxon>Pseudomonadota</taxon>
        <taxon>Alphaproteobacteria</taxon>
        <taxon>Caulobacterales</taxon>
        <taxon>Caulobacteraceae</taxon>
        <taxon>Caulobacter</taxon>
    </lineage>
</organism>
<feature type="region of interest" description="Disordered" evidence="1">
    <location>
        <begin position="16"/>
        <end position="53"/>
    </location>
</feature>
<feature type="compositionally biased region" description="Basic and acidic residues" evidence="1">
    <location>
        <begin position="35"/>
        <end position="53"/>
    </location>
</feature>
<accession>A0ABS0T688</accession>
<dbReference type="Proteomes" id="UP000639859">
    <property type="component" value="Unassembled WGS sequence"/>
</dbReference>
<dbReference type="InterPro" id="IPR018759">
    <property type="entry name" value="BBP2_2"/>
</dbReference>
<gene>
    <name evidence="2" type="ORF">I4Q42_25300</name>
</gene>
<name>A0ABS0T688_9CAUL</name>
<protein>
    <submittedName>
        <fullName evidence="2">Outer membrane beta-barrel protein</fullName>
    </submittedName>
</protein>
<dbReference type="Pfam" id="PF10082">
    <property type="entry name" value="BBP2_2"/>
    <property type="match status" value="1"/>
</dbReference>
<dbReference type="EMBL" id="JADWOX010000034">
    <property type="protein sequence ID" value="MBI1687001.1"/>
    <property type="molecule type" value="Genomic_DNA"/>
</dbReference>
<dbReference type="RefSeq" id="WP_198578884.1">
    <property type="nucleotide sequence ID" value="NZ_JADWOX010000034.1"/>
</dbReference>
<reference evidence="2 3" key="1">
    <citation type="submission" date="2020-11" db="EMBL/GenBank/DDBJ databases">
        <title>genome sequence of strain KACC 18849.</title>
        <authorList>
            <person name="Gao J."/>
            <person name="Zhang X."/>
        </authorList>
    </citation>
    <scope>NUCLEOTIDE SEQUENCE [LARGE SCALE GENOMIC DNA]</scope>
    <source>
        <strain evidence="2 3">KACC 18849</strain>
    </source>
</reference>